<protein>
    <submittedName>
        <fullName evidence="2">Uncharacterized protein</fullName>
    </submittedName>
</protein>
<evidence type="ECO:0000256" key="1">
    <source>
        <dbReference type="SAM" id="MobiDB-lite"/>
    </source>
</evidence>
<evidence type="ECO:0000313" key="3">
    <source>
        <dbReference type="Proteomes" id="UP000095349"/>
    </source>
</evidence>
<sequence length="164" mass="16524">MRGDLQPRRGPHVYPSEGSDTADGTGGTGTGSSPDGGPQAGSRAVTVVLGEAGATRTLRTGGDPLTLTVTVLNTTGGDAEDATDNLSVAAEGGTLSGGDVNVSLLAEDGSWRPIGHTARLTTATLPAGESRTHRVRISLPEGFPASVTRLRVTAFSNAGEETIT</sequence>
<dbReference type="GeneID" id="33065601"/>
<evidence type="ECO:0000313" key="2">
    <source>
        <dbReference type="EMBL" id="AOT59576.1"/>
    </source>
</evidence>
<dbReference type="EMBL" id="CP017316">
    <property type="protein sequence ID" value="AOT59576.1"/>
    <property type="molecule type" value="Genomic_DNA"/>
</dbReference>
<accession>A0A1D8G2B9</accession>
<organism evidence="2 3">
    <name type="scientific">Streptomyces rubrolavendulae</name>
    <dbReference type="NCBI Taxonomy" id="285473"/>
    <lineage>
        <taxon>Bacteria</taxon>
        <taxon>Bacillati</taxon>
        <taxon>Actinomycetota</taxon>
        <taxon>Actinomycetes</taxon>
        <taxon>Kitasatosporales</taxon>
        <taxon>Streptomycetaceae</taxon>
        <taxon>Streptomyces</taxon>
    </lineage>
</organism>
<name>A0A1D8G2B9_9ACTN</name>
<dbReference type="AlphaFoldDB" id="A0A1D8G2B9"/>
<keyword evidence="3" id="KW-1185">Reference proteome</keyword>
<dbReference type="Proteomes" id="UP000095349">
    <property type="component" value="Chromosome"/>
</dbReference>
<gene>
    <name evidence="2" type="ORF">A4G23_02418</name>
</gene>
<dbReference type="KEGG" id="srn:A4G23_02418"/>
<dbReference type="PATRIC" id="fig|285473.5.peg.2535"/>
<reference evidence="2 3" key="1">
    <citation type="submission" date="2016-09" db="EMBL/GenBank/DDBJ databases">
        <title>Streptomyces rubrolavendulae MJM4426 Genome sequencing and assembly.</title>
        <authorList>
            <person name="Kim J.-G."/>
        </authorList>
    </citation>
    <scope>NUCLEOTIDE SEQUENCE [LARGE SCALE GENOMIC DNA]</scope>
    <source>
        <strain evidence="2 3">MJM4426</strain>
    </source>
</reference>
<feature type="region of interest" description="Disordered" evidence="1">
    <location>
        <begin position="1"/>
        <end position="42"/>
    </location>
</feature>
<proteinExistence type="predicted"/>